<name>A0A9N9CDR9_9GLOM</name>
<dbReference type="EMBL" id="CAJVPV010005800">
    <property type="protein sequence ID" value="CAG8596217.1"/>
    <property type="molecule type" value="Genomic_DNA"/>
</dbReference>
<accession>A0A9N9CDR9</accession>
<protein>
    <submittedName>
        <fullName evidence="1">12451_t:CDS:1</fullName>
    </submittedName>
</protein>
<reference evidence="1" key="1">
    <citation type="submission" date="2021-06" db="EMBL/GenBank/DDBJ databases">
        <authorList>
            <person name="Kallberg Y."/>
            <person name="Tangrot J."/>
            <person name="Rosling A."/>
        </authorList>
    </citation>
    <scope>NUCLEOTIDE SEQUENCE</scope>
    <source>
        <strain evidence="1">CL551</strain>
    </source>
</reference>
<dbReference type="OrthoDB" id="2344808at2759"/>
<keyword evidence="2" id="KW-1185">Reference proteome</keyword>
<organism evidence="1 2">
    <name type="scientific">Acaulospora morrowiae</name>
    <dbReference type="NCBI Taxonomy" id="94023"/>
    <lineage>
        <taxon>Eukaryota</taxon>
        <taxon>Fungi</taxon>
        <taxon>Fungi incertae sedis</taxon>
        <taxon>Mucoromycota</taxon>
        <taxon>Glomeromycotina</taxon>
        <taxon>Glomeromycetes</taxon>
        <taxon>Diversisporales</taxon>
        <taxon>Acaulosporaceae</taxon>
        <taxon>Acaulospora</taxon>
    </lineage>
</organism>
<evidence type="ECO:0000313" key="1">
    <source>
        <dbReference type="EMBL" id="CAG8596217.1"/>
    </source>
</evidence>
<dbReference type="SUPFAM" id="SSF88697">
    <property type="entry name" value="PUA domain-like"/>
    <property type="match status" value="1"/>
</dbReference>
<comment type="caution">
    <text evidence="1">The sequence shown here is derived from an EMBL/GenBank/DDBJ whole genome shotgun (WGS) entry which is preliminary data.</text>
</comment>
<dbReference type="InterPro" id="IPR015947">
    <property type="entry name" value="PUA-like_sf"/>
</dbReference>
<proteinExistence type="predicted"/>
<evidence type="ECO:0000313" key="2">
    <source>
        <dbReference type="Proteomes" id="UP000789342"/>
    </source>
</evidence>
<dbReference type="Proteomes" id="UP000789342">
    <property type="component" value="Unassembled WGS sequence"/>
</dbReference>
<sequence>MSHSASTSTTDEKSRGETATLHALTIMEPYATCIINGPKRLENRTYPLDIQKLISESKFGIQDDKKDGSGVWIAIHASSSQRMLRPNDPTCSIIRFQCWSELPSLDLMKRNCGKIIGVAKFFACLKSEEVSDDNVWKGGDYEGGGGNRGRKKQQYCWMIEEVKALETPIECKGNVGIWYLDENIANQIWKEIKKSFYGFGMRNLGIKQRRVKYIDL</sequence>
<dbReference type="AlphaFoldDB" id="A0A9N9CDR9"/>
<gene>
    <name evidence="1" type="ORF">AMORRO_LOCUS7575</name>
</gene>